<feature type="non-terminal residue" evidence="2">
    <location>
        <position position="99"/>
    </location>
</feature>
<evidence type="ECO:0000313" key="2">
    <source>
        <dbReference type="EMBL" id="QBZ60852.1"/>
    </source>
</evidence>
<organism evidence="2 3">
    <name type="scientific">Pyricularia oryzae</name>
    <name type="common">Rice blast fungus</name>
    <name type="synonym">Magnaporthe oryzae</name>
    <dbReference type="NCBI Taxonomy" id="318829"/>
    <lineage>
        <taxon>Eukaryota</taxon>
        <taxon>Fungi</taxon>
        <taxon>Dikarya</taxon>
        <taxon>Ascomycota</taxon>
        <taxon>Pezizomycotina</taxon>
        <taxon>Sordariomycetes</taxon>
        <taxon>Sordariomycetidae</taxon>
        <taxon>Magnaporthales</taxon>
        <taxon>Pyriculariaceae</taxon>
        <taxon>Pyricularia</taxon>
    </lineage>
</organism>
<dbReference type="EMBL" id="CP034207">
    <property type="protein sequence ID" value="QBZ60852.1"/>
    <property type="molecule type" value="Genomic_DNA"/>
</dbReference>
<reference evidence="2 3" key="1">
    <citation type="journal article" date="2019" name="Mol. Biol. Evol.">
        <title>Blast fungal genomes show frequent chromosomal changes, gene gains and losses, and effector gene turnover.</title>
        <authorList>
            <person name="Gomez Luciano L.B."/>
            <person name="Jason Tsai I."/>
            <person name="Chuma I."/>
            <person name="Tosa Y."/>
            <person name="Chen Y.H."/>
            <person name="Li J.Y."/>
            <person name="Li M.Y."/>
            <person name="Jade Lu M.Y."/>
            <person name="Nakayashiki H."/>
            <person name="Li W.H."/>
        </authorList>
    </citation>
    <scope>NUCLEOTIDE SEQUENCE [LARGE SCALE GENOMIC DNA]</scope>
    <source>
        <strain evidence="2">MZ5-1-6</strain>
    </source>
</reference>
<protein>
    <submittedName>
        <fullName evidence="2">Uncharacterized protein</fullName>
    </submittedName>
</protein>
<gene>
    <name evidence="2" type="ORF">PoMZ_07795</name>
</gene>
<sequence>MPSTHNVPTNPSLSSAQRGDGFKDLAYAALVVPSLVAISRGSVWCQVGLWSTNTIQACGRQGKLAGDREQNRHKLPSRQPQSESYLVSDSQRSKKYNPP</sequence>
<dbReference type="Proteomes" id="UP000294847">
    <property type="component" value="Chromosome 4"/>
</dbReference>
<evidence type="ECO:0000313" key="3">
    <source>
        <dbReference type="Proteomes" id="UP000294847"/>
    </source>
</evidence>
<name>A0A4P7NG33_PYROR</name>
<feature type="region of interest" description="Disordered" evidence="1">
    <location>
        <begin position="61"/>
        <end position="99"/>
    </location>
</feature>
<feature type="compositionally biased region" description="Polar residues" evidence="1">
    <location>
        <begin position="78"/>
        <end position="90"/>
    </location>
</feature>
<proteinExistence type="predicted"/>
<accession>A0A4P7NG33</accession>
<dbReference type="AlphaFoldDB" id="A0A4P7NG33"/>
<evidence type="ECO:0000256" key="1">
    <source>
        <dbReference type="SAM" id="MobiDB-lite"/>
    </source>
</evidence>